<gene>
    <name evidence="13" type="primary">LOC100567378</name>
</gene>
<dbReference type="PANTHER" id="PTHR10408">
    <property type="entry name" value="STEROL O-ACYLTRANSFERASE"/>
    <property type="match status" value="1"/>
</dbReference>
<dbReference type="GO" id="GO:0005789">
    <property type="term" value="C:endoplasmic reticulum membrane"/>
    <property type="evidence" value="ECO:0007669"/>
    <property type="project" value="UniProtKB-SubCell"/>
</dbReference>
<evidence type="ECO:0000256" key="12">
    <source>
        <dbReference type="SAM" id="Phobius"/>
    </source>
</evidence>
<name>A0A803TRJ6_ANOCA</name>
<evidence type="ECO:0000256" key="4">
    <source>
        <dbReference type="ARBA" id="ARBA00022692"/>
    </source>
</evidence>
<keyword evidence="5 9" id="KW-0256">Endoplasmic reticulum</keyword>
<keyword evidence="8 9" id="KW-0012">Acyltransferase</keyword>
<dbReference type="Pfam" id="PF03062">
    <property type="entry name" value="MBOAT"/>
    <property type="match status" value="1"/>
</dbReference>
<evidence type="ECO:0000256" key="5">
    <source>
        <dbReference type="ARBA" id="ARBA00022824"/>
    </source>
</evidence>
<reference evidence="13" key="3">
    <citation type="submission" date="2025-09" db="UniProtKB">
        <authorList>
            <consortium name="Ensembl"/>
        </authorList>
    </citation>
    <scope>IDENTIFICATION</scope>
</reference>
<evidence type="ECO:0000256" key="7">
    <source>
        <dbReference type="ARBA" id="ARBA00023136"/>
    </source>
</evidence>
<feature type="transmembrane region" description="Helical" evidence="12">
    <location>
        <begin position="208"/>
        <end position="225"/>
    </location>
</feature>
<keyword evidence="6 12" id="KW-1133">Transmembrane helix</keyword>
<comment type="similarity">
    <text evidence="2 9">Belongs to the membrane-bound acyltransferase family. Sterol o-acyltransferase subfamily.</text>
</comment>
<reference evidence="13" key="2">
    <citation type="submission" date="2025-08" db="UniProtKB">
        <authorList>
            <consortium name="Ensembl"/>
        </authorList>
    </citation>
    <scope>IDENTIFICATION</scope>
</reference>
<feature type="transmembrane region" description="Helical" evidence="12">
    <location>
        <begin position="245"/>
        <end position="267"/>
    </location>
</feature>
<protein>
    <recommendedName>
        <fullName evidence="9">O-acyltransferase</fullName>
    </recommendedName>
</protein>
<keyword evidence="14" id="KW-1185">Reference proteome</keyword>
<evidence type="ECO:0000256" key="3">
    <source>
        <dbReference type="ARBA" id="ARBA00022679"/>
    </source>
</evidence>
<feature type="transmembrane region" description="Helical" evidence="12">
    <location>
        <begin position="135"/>
        <end position="156"/>
    </location>
</feature>
<evidence type="ECO:0000256" key="2">
    <source>
        <dbReference type="ARBA" id="ARBA00009010"/>
    </source>
</evidence>
<evidence type="ECO:0000256" key="10">
    <source>
        <dbReference type="PIRSR" id="PIRSR000439-1"/>
    </source>
</evidence>
<sequence length="459" mass="54352">MEPREMGTNESTSQRTLQGQAKEKHEPREKRPLWMKQKVFIEQRSLLDELLEVQHFRTIYNIFVAVFCIFVLRAVLVDFIDTGRVALDFEVIVFAFGRLHMTLLPWLVMFLYTLLVPYQVLHIWVNLLKTLQLPALLTIIATVVLLIGHATVLAFYPVYTLMSQPFGPASCCIITLEQLRFLMKSYSFLRETVPPILQSRSNDGEMHLPQFSTYLYFLFCPTLIYRENYPRTPCVRWRYVIENFAKFLMCLFYGSMLFKCFTIPIFSNMNKQPLTFRSFVLIVFSATLAALYLAILIWYTFFHCWLNAFAEMMCFADRTFYKDWWNATSTSAYLRSWNVVVHDWLYCYIYHDLLWVFKLKAQSMAVLSTFIVSGAFHEYVFMMSFGFFYPLLFICWFIVIATEILGMPSTNILLWIRILFGLALLFSMQSLEWYARIHCPVQKNTFWTRVTPRTWSCYS</sequence>
<feature type="transmembrane region" description="Helical" evidence="12">
    <location>
        <begin position="412"/>
        <end position="428"/>
    </location>
</feature>
<keyword evidence="3 9" id="KW-0808">Transferase</keyword>
<feature type="transmembrane region" description="Helical" evidence="12">
    <location>
        <begin position="387"/>
        <end position="406"/>
    </location>
</feature>
<comment type="subcellular location">
    <subcellularLocation>
        <location evidence="1 9">Endoplasmic reticulum membrane</location>
        <topology evidence="1 9">Multi-pass membrane protein</topology>
    </subcellularLocation>
</comment>
<evidence type="ECO:0000256" key="6">
    <source>
        <dbReference type="ARBA" id="ARBA00022989"/>
    </source>
</evidence>
<keyword evidence="4 12" id="KW-0812">Transmembrane</keyword>
<dbReference type="InterPro" id="IPR014371">
    <property type="entry name" value="Oat_ACAT_DAG_ARE"/>
</dbReference>
<dbReference type="PANTHER" id="PTHR10408:SF10">
    <property type="entry name" value="STEROL O-ACYLTRANSFERASE 2"/>
    <property type="match status" value="1"/>
</dbReference>
<accession>A0A803TRJ6</accession>
<reference evidence="13 14" key="1">
    <citation type="submission" date="2009-12" db="EMBL/GenBank/DDBJ databases">
        <title>The Genome Sequence of Anolis carolinensis (Green Anole Lizard).</title>
        <authorList>
            <consortium name="The Genome Sequencing Platform"/>
            <person name="Di Palma F."/>
            <person name="Alfoldi J."/>
            <person name="Heiman D."/>
            <person name="Young S."/>
            <person name="Grabherr M."/>
            <person name="Johnson J."/>
            <person name="Lander E.S."/>
            <person name="Lindblad-Toh K."/>
        </authorList>
    </citation>
    <scope>NUCLEOTIDE SEQUENCE [LARGE SCALE GENOMIC DNA]</scope>
    <source>
        <strain evidence="13 14">JBL SC #1</strain>
    </source>
</reference>
<feature type="region of interest" description="Disordered" evidence="11">
    <location>
        <begin position="1"/>
        <end position="29"/>
    </location>
</feature>
<dbReference type="Proteomes" id="UP000001646">
    <property type="component" value="Chromosome 2"/>
</dbReference>
<evidence type="ECO:0000313" key="14">
    <source>
        <dbReference type="Proteomes" id="UP000001646"/>
    </source>
</evidence>
<keyword evidence="7 9" id="KW-0472">Membrane</keyword>
<proteinExistence type="inferred from homology"/>
<evidence type="ECO:0000313" key="13">
    <source>
        <dbReference type="Ensembl" id="ENSACAP00000037836.1"/>
    </source>
</evidence>
<dbReference type="GeneTree" id="ENSGT00950000183081"/>
<feature type="compositionally biased region" description="Polar residues" evidence="11">
    <location>
        <begin position="8"/>
        <end position="19"/>
    </location>
</feature>
<feature type="active site" evidence="10">
    <location>
        <position position="377"/>
    </location>
</feature>
<dbReference type="Bgee" id="ENSACAG00000007128">
    <property type="expression patterns" value="Expressed in adrenal gland and 3 other cell types or tissues"/>
</dbReference>
<organism evidence="13 14">
    <name type="scientific">Anolis carolinensis</name>
    <name type="common">Green anole</name>
    <name type="synonym">American chameleon</name>
    <dbReference type="NCBI Taxonomy" id="28377"/>
    <lineage>
        <taxon>Eukaryota</taxon>
        <taxon>Metazoa</taxon>
        <taxon>Chordata</taxon>
        <taxon>Craniata</taxon>
        <taxon>Vertebrata</taxon>
        <taxon>Euteleostomi</taxon>
        <taxon>Lepidosauria</taxon>
        <taxon>Squamata</taxon>
        <taxon>Bifurcata</taxon>
        <taxon>Unidentata</taxon>
        <taxon>Episquamata</taxon>
        <taxon>Toxicofera</taxon>
        <taxon>Iguania</taxon>
        <taxon>Dactyloidae</taxon>
        <taxon>Anolis</taxon>
    </lineage>
</organism>
<dbReference type="AlphaFoldDB" id="A0A803TRJ6"/>
<evidence type="ECO:0000256" key="8">
    <source>
        <dbReference type="ARBA" id="ARBA00023315"/>
    </source>
</evidence>
<evidence type="ECO:0000256" key="1">
    <source>
        <dbReference type="ARBA" id="ARBA00004477"/>
    </source>
</evidence>
<dbReference type="PIRSF" id="PIRSF000439">
    <property type="entry name" value="Oat_ACAT_DAG_ARE"/>
    <property type="match status" value="1"/>
</dbReference>
<evidence type="ECO:0000256" key="11">
    <source>
        <dbReference type="SAM" id="MobiDB-lite"/>
    </source>
</evidence>
<feature type="transmembrane region" description="Helical" evidence="12">
    <location>
        <begin position="279"/>
        <end position="302"/>
    </location>
</feature>
<dbReference type="InterPro" id="IPR004299">
    <property type="entry name" value="MBOAT_fam"/>
</dbReference>
<dbReference type="GO" id="GO:0008374">
    <property type="term" value="F:O-acyltransferase activity"/>
    <property type="evidence" value="ECO:0007669"/>
    <property type="project" value="InterPro"/>
</dbReference>
<evidence type="ECO:0000256" key="9">
    <source>
        <dbReference type="PIRNR" id="PIRNR000439"/>
    </source>
</evidence>
<feature type="transmembrane region" description="Helical" evidence="12">
    <location>
        <begin position="59"/>
        <end position="80"/>
    </location>
</feature>
<dbReference type="Ensembl" id="ENSACAT00000050860.1">
    <property type="protein sequence ID" value="ENSACAP00000037836.1"/>
    <property type="gene ID" value="ENSACAG00000007128.4"/>
</dbReference>